<feature type="binding site" evidence="15">
    <location>
        <position position="208"/>
    </location>
    <ligand>
        <name>substrate</name>
    </ligand>
</feature>
<evidence type="ECO:0000256" key="11">
    <source>
        <dbReference type="ARBA" id="ARBA00023002"/>
    </source>
</evidence>
<feature type="binding site" evidence="15">
    <location>
        <position position="205"/>
    </location>
    <ligand>
        <name>substrate</name>
    </ligand>
</feature>
<dbReference type="GO" id="GO:0050661">
    <property type="term" value="F:NADP binding"/>
    <property type="evidence" value="ECO:0007669"/>
    <property type="project" value="InterPro"/>
</dbReference>
<dbReference type="InterPro" id="IPR011549">
    <property type="entry name" value="RibD_C"/>
</dbReference>
<dbReference type="PROSITE" id="PS00903">
    <property type="entry name" value="CYT_DCMP_DEAMINASES_1"/>
    <property type="match status" value="1"/>
</dbReference>
<evidence type="ECO:0000259" key="17">
    <source>
        <dbReference type="PROSITE" id="PS51747"/>
    </source>
</evidence>
<evidence type="ECO:0000313" key="19">
    <source>
        <dbReference type="Proteomes" id="UP000177555"/>
    </source>
</evidence>
<keyword evidence="7 13" id="KW-0479">Metal-binding</keyword>
<dbReference type="PIRSF" id="PIRSF006769">
    <property type="entry name" value="RibD"/>
    <property type="match status" value="1"/>
</dbReference>
<dbReference type="EC" id="3.5.4.26" evidence="13"/>
<dbReference type="InterPro" id="IPR016192">
    <property type="entry name" value="APOBEC/CMP_deaminase_Zn-bd"/>
</dbReference>
<feature type="binding site" evidence="15">
    <location>
        <position position="169"/>
    </location>
    <ligand>
        <name>NADP(+)</name>
        <dbReference type="ChEBI" id="CHEBI:58349"/>
    </ligand>
</feature>
<evidence type="ECO:0000256" key="16">
    <source>
        <dbReference type="PIRSR" id="PIRSR006769-3"/>
    </source>
</evidence>
<dbReference type="UniPathway" id="UPA00275">
    <property type="reaction ID" value="UER00401"/>
</dbReference>
<evidence type="ECO:0000256" key="4">
    <source>
        <dbReference type="ARBA" id="ARBA00005259"/>
    </source>
</evidence>
<dbReference type="GO" id="GO:0008703">
    <property type="term" value="F:5-amino-6-(5-phosphoribosylamino)uracil reductase activity"/>
    <property type="evidence" value="ECO:0007669"/>
    <property type="project" value="UniProtKB-EC"/>
</dbReference>
<dbReference type="SUPFAM" id="SSF53597">
    <property type="entry name" value="Dihydrofolate reductase-like"/>
    <property type="match status" value="1"/>
</dbReference>
<evidence type="ECO:0000256" key="6">
    <source>
        <dbReference type="ARBA" id="ARBA00022619"/>
    </source>
</evidence>
<dbReference type="AlphaFoldDB" id="A0A1F5JKL8"/>
<keyword evidence="11 13" id="KW-0560">Oxidoreductase</keyword>
<protein>
    <recommendedName>
        <fullName evidence="13">Riboflavin biosynthesis protein RibD</fullName>
    </recommendedName>
    <domain>
        <recommendedName>
            <fullName evidence="13">Diaminohydroxyphosphoribosylaminopyrimidine deaminase</fullName>
            <shortName evidence="13">DRAP deaminase</shortName>
            <ecNumber evidence="13">3.5.4.26</ecNumber>
        </recommendedName>
        <alternativeName>
            <fullName evidence="13">Riboflavin-specific deaminase</fullName>
        </alternativeName>
    </domain>
    <domain>
        <recommendedName>
            <fullName evidence="13">5-amino-6-(5-phosphoribosylamino)uracil reductase</fullName>
            <ecNumber evidence="13">1.1.1.193</ecNumber>
        </recommendedName>
        <alternativeName>
            <fullName evidence="13">HTP reductase</fullName>
        </alternativeName>
    </domain>
</protein>
<dbReference type="InterPro" id="IPR050765">
    <property type="entry name" value="Riboflavin_Biosynth_HTPR"/>
</dbReference>
<dbReference type="NCBIfam" id="TIGR00326">
    <property type="entry name" value="eubact_ribD"/>
    <property type="match status" value="1"/>
</dbReference>
<dbReference type="CDD" id="cd01284">
    <property type="entry name" value="Riboflavin_deaminase-reductase"/>
    <property type="match status" value="1"/>
</dbReference>
<feature type="binding site" evidence="15">
    <location>
        <position position="289"/>
    </location>
    <ligand>
        <name>substrate</name>
    </ligand>
</feature>
<sequence>MSADEIFIRQTLNLAKKGLGWTNPNPMVGAVIVKNNSMIGQGFHHKAGHPHAEIEALNNLTEDPTGATLYVNLEPCSNFGRTPPCTEAIIKHGIKKVVCATPDPNPENRGKGILKLQKENIEVTVGVLKDEAKKLNETFFTFHEKKRPFVAIKFAASLDGKIATRTGDSKWITNEKARIYARNLRGQYQAVLVGINTVLTDNPDLGTRIKGKKYPIKIILDPRLQIPINAQVLRDQNVILVTTTKAERKKKEQLENKGFTILVFDSEHIKIEELLSVLKEKEIISILVEGGGETLGSFVDSKIIDKVYAFHAPIIIGGKNAISIGGKGAQTIQQALQLKNISYKKFDDNLLRIGYVEK</sequence>
<comment type="similarity">
    <text evidence="4 13">In the N-terminal section; belongs to the cytidine and deoxycytidylate deaminase family.</text>
</comment>
<dbReference type="InterPro" id="IPR016193">
    <property type="entry name" value="Cytidine_deaminase-like"/>
</dbReference>
<evidence type="ECO:0000256" key="2">
    <source>
        <dbReference type="ARBA" id="ARBA00004882"/>
    </source>
</evidence>
<reference evidence="18 19" key="1">
    <citation type="journal article" date="2016" name="Nat. Commun.">
        <title>Thousands of microbial genomes shed light on interconnected biogeochemical processes in an aquifer system.</title>
        <authorList>
            <person name="Anantharaman K."/>
            <person name="Brown C.T."/>
            <person name="Hug L.A."/>
            <person name="Sharon I."/>
            <person name="Castelle C.J."/>
            <person name="Probst A.J."/>
            <person name="Thomas B.C."/>
            <person name="Singh A."/>
            <person name="Wilkins M.J."/>
            <person name="Karaoz U."/>
            <person name="Brodie E.L."/>
            <person name="Williams K.H."/>
            <person name="Hubbard S.S."/>
            <person name="Banfield J.F."/>
        </authorList>
    </citation>
    <scope>NUCLEOTIDE SEQUENCE [LARGE SCALE GENOMIC DNA]</scope>
</reference>
<feature type="binding site" evidence="15">
    <location>
        <position position="185"/>
    </location>
    <ligand>
        <name>substrate</name>
    </ligand>
</feature>
<keyword evidence="12" id="KW-0511">Multifunctional enzyme</keyword>
<keyword evidence="10 13" id="KW-0521">NADP</keyword>
<dbReference type="Gene3D" id="3.40.140.10">
    <property type="entry name" value="Cytidine Deaminase, domain 2"/>
    <property type="match status" value="1"/>
</dbReference>
<feature type="binding site" evidence="16">
    <location>
        <position position="51"/>
    </location>
    <ligand>
        <name>Zn(2+)</name>
        <dbReference type="ChEBI" id="CHEBI:29105"/>
        <note>catalytic</note>
    </ligand>
</feature>
<feature type="binding site" evidence="15">
    <location>
        <position position="171"/>
    </location>
    <ligand>
        <name>NADP(+)</name>
        <dbReference type="ChEBI" id="CHEBI:58349"/>
    </ligand>
</feature>
<evidence type="ECO:0000256" key="14">
    <source>
        <dbReference type="PIRSR" id="PIRSR006769-1"/>
    </source>
</evidence>
<dbReference type="SUPFAM" id="SSF53927">
    <property type="entry name" value="Cytidine deaminase-like"/>
    <property type="match status" value="1"/>
</dbReference>
<feature type="active site" description="Proton donor" evidence="14">
    <location>
        <position position="53"/>
    </location>
</feature>
<dbReference type="InterPro" id="IPR002125">
    <property type="entry name" value="CMP_dCMP_dom"/>
</dbReference>
<keyword evidence="6 13" id="KW-0686">Riboflavin biosynthesis</keyword>
<name>A0A1F5JKL8_9BACT</name>
<evidence type="ECO:0000256" key="15">
    <source>
        <dbReference type="PIRSR" id="PIRSR006769-2"/>
    </source>
</evidence>
<comment type="pathway">
    <text evidence="2 13">Cofactor biosynthesis; riboflavin biosynthesis; 5-amino-6-(D-ribitylamino)uracil from GTP: step 2/4.</text>
</comment>
<dbReference type="InterPro" id="IPR002734">
    <property type="entry name" value="RibDG_C"/>
</dbReference>
<dbReference type="GO" id="GO:0008270">
    <property type="term" value="F:zinc ion binding"/>
    <property type="evidence" value="ECO:0007669"/>
    <property type="project" value="InterPro"/>
</dbReference>
<comment type="caution">
    <text evidence="18">The sequence shown here is derived from an EMBL/GenBank/DDBJ whole genome shotgun (WGS) entry which is preliminary data.</text>
</comment>
<evidence type="ECO:0000256" key="12">
    <source>
        <dbReference type="ARBA" id="ARBA00023268"/>
    </source>
</evidence>
<dbReference type="Proteomes" id="UP000177555">
    <property type="component" value="Unassembled WGS sequence"/>
</dbReference>
<feature type="binding site" evidence="16">
    <location>
        <position position="76"/>
    </location>
    <ligand>
        <name>Zn(2+)</name>
        <dbReference type="ChEBI" id="CHEBI:29105"/>
        <note>catalytic</note>
    </ligand>
</feature>
<comment type="similarity">
    <text evidence="5 13">In the C-terminal section; belongs to the HTP reductase family.</text>
</comment>
<feature type="binding site" evidence="15">
    <location>
        <position position="197"/>
    </location>
    <ligand>
        <name>NADP(+)</name>
        <dbReference type="ChEBI" id="CHEBI:58349"/>
    </ligand>
</feature>
<keyword evidence="9 13" id="KW-0862">Zinc</keyword>
<accession>A0A1F5JKL8</accession>
<dbReference type="Pfam" id="PF00383">
    <property type="entry name" value="dCMP_cyt_deam_1"/>
    <property type="match status" value="1"/>
</dbReference>
<evidence type="ECO:0000256" key="10">
    <source>
        <dbReference type="ARBA" id="ARBA00022857"/>
    </source>
</evidence>
<comment type="cofactor">
    <cofactor evidence="13 16">
        <name>Zn(2+)</name>
        <dbReference type="ChEBI" id="CHEBI:29105"/>
    </cofactor>
    <text evidence="13 16">Binds 1 zinc ion.</text>
</comment>
<dbReference type="GO" id="GO:0009231">
    <property type="term" value="P:riboflavin biosynthetic process"/>
    <property type="evidence" value="ECO:0007669"/>
    <property type="project" value="UniProtKB-UniPathway"/>
</dbReference>
<feature type="binding site" evidence="15">
    <location>
        <begin position="291"/>
        <end position="297"/>
    </location>
    <ligand>
        <name>NADP(+)</name>
        <dbReference type="ChEBI" id="CHEBI:58349"/>
    </ligand>
</feature>
<dbReference type="EMBL" id="MFCP01000009">
    <property type="protein sequence ID" value="OGE29201.1"/>
    <property type="molecule type" value="Genomic_DNA"/>
</dbReference>
<evidence type="ECO:0000256" key="5">
    <source>
        <dbReference type="ARBA" id="ARBA00007417"/>
    </source>
</evidence>
<feature type="binding site" evidence="16">
    <location>
        <position position="85"/>
    </location>
    <ligand>
        <name>Zn(2+)</name>
        <dbReference type="ChEBI" id="CHEBI:29105"/>
        <note>catalytic</note>
    </ligand>
</feature>
<dbReference type="PANTHER" id="PTHR38011:SF7">
    <property type="entry name" value="2,5-DIAMINO-6-RIBOSYLAMINO-4(3H)-PYRIMIDINONE 5'-PHOSPHATE REDUCTASE"/>
    <property type="match status" value="1"/>
</dbReference>
<dbReference type="InterPro" id="IPR004794">
    <property type="entry name" value="Eubact_RibD"/>
</dbReference>
<evidence type="ECO:0000256" key="7">
    <source>
        <dbReference type="ARBA" id="ARBA00022723"/>
    </source>
</evidence>
<evidence type="ECO:0000256" key="8">
    <source>
        <dbReference type="ARBA" id="ARBA00022801"/>
    </source>
</evidence>
<dbReference type="Pfam" id="PF01872">
    <property type="entry name" value="RibD_C"/>
    <property type="match status" value="1"/>
</dbReference>
<dbReference type="PROSITE" id="PS51747">
    <property type="entry name" value="CYT_DCMP_DEAMINASES_2"/>
    <property type="match status" value="1"/>
</dbReference>
<comment type="function">
    <text evidence="1 13">Converts 2,5-diamino-6-(ribosylamino)-4(3h)-pyrimidinone 5'-phosphate into 5-amino-6-(ribosylamino)-2,4(1h,3h)-pyrimidinedione 5'-phosphate.</text>
</comment>
<dbReference type="InterPro" id="IPR024072">
    <property type="entry name" value="DHFR-like_dom_sf"/>
</dbReference>
<organism evidence="18 19">
    <name type="scientific">Candidatus Daviesbacteria bacterium RIFCSPHIGHO2_01_FULL_40_11</name>
    <dbReference type="NCBI Taxonomy" id="1797762"/>
    <lineage>
        <taxon>Bacteria</taxon>
        <taxon>Candidatus Daviesiibacteriota</taxon>
    </lineage>
</organism>
<evidence type="ECO:0000256" key="9">
    <source>
        <dbReference type="ARBA" id="ARBA00022833"/>
    </source>
</evidence>
<evidence type="ECO:0000256" key="3">
    <source>
        <dbReference type="ARBA" id="ARBA00004910"/>
    </source>
</evidence>
<dbReference type="PANTHER" id="PTHR38011">
    <property type="entry name" value="DIHYDROFOLATE REDUCTASE FAMILY PROTEIN (AFU_ORTHOLOGUE AFUA_8G06820)"/>
    <property type="match status" value="1"/>
</dbReference>
<feature type="binding site" evidence="15">
    <location>
        <position position="201"/>
    </location>
    <ligand>
        <name>NADP(+)</name>
        <dbReference type="ChEBI" id="CHEBI:58349"/>
    </ligand>
</feature>
<keyword evidence="8 13" id="KW-0378">Hydrolase</keyword>
<dbReference type="Gene3D" id="3.40.430.10">
    <property type="entry name" value="Dihydrofolate Reductase, subunit A"/>
    <property type="match status" value="1"/>
</dbReference>
<comment type="pathway">
    <text evidence="3 13">Cofactor biosynthesis; riboflavin biosynthesis; 5-amino-6-(D-ribitylamino)uracil from GTP: step 3/4.</text>
</comment>
<dbReference type="GO" id="GO:0008835">
    <property type="term" value="F:diaminohydroxyphosphoribosylaminopyrimidine deaminase activity"/>
    <property type="evidence" value="ECO:0007669"/>
    <property type="project" value="UniProtKB-EC"/>
</dbReference>
<feature type="domain" description="CMP/dCMP-type deaminase" evidence="17">
    <location>
        <begin position="2"/>
        <end position="124"/>
    </location>
</feature>
<comment type="catalytic activity">
    <reaction evidence="13">
        <text>5-amino-6-(5-phospho-D-ribitylamino)uracil + NADP(+) = 5-amino-6-(5-phospho-D-ribosylamino)uracil + NADPH + H(+)</text>
        <dbReference type="Rhea" id="RHEA:17845"/>
        <dbReference type="ChEBI" id="CHEBI:15378"/>
        <dbReference type="ChEBI" id="CHEBI:57783"/>
        <dbReference type="ChEBI" id="CHEBI:58349"/>
        <dbReference type="ChEBI" id="CHEBI:58421"/>
        <dbReference type="ChEBI" id="CHEBI:58453"/>
        <dbReference type="EC" id="1.1.1.193"/>
    </reaction>
</comment>
<proteinExistence type="inferred from homology"/>
<evidence type="ECO:0000313" key="18">
    <source>
        <dbReference type="EMBL" id="OGE29201.1"/>
    </source>
</evidence>
<gene>
    <name evidence="18" type="ORF">A2867_02790</name>
</gene>
<evidence type="ECO:0000256" key="1">
    <source>
        <dbReference type="ARBA" id="ARBA00002151"/>
    </source>
</evidence>
<dbReference type="FunFam" id="3.40.140.10:FF:000025">
    <property type="entry name" value="Riboflavin biosynthesis protein RibD"/>
    <property type="match status" value="1"/>
</dbReference>
<dbReference type="EC" id="1.1.1.193" evidence="13"/>
<comment type="catalytic activity">
    <reaction evidence="13">
        <text>2,5-diamino-6-hydroxy-4-(5-phosphoribosylamino)-pyrimidine + H2O + H(+) = 5-amino-6-(5-phospho-D-ribosylamino)uracil + NH4(+)</text>
        <dbReference type="Rhea" id="RHEA:21868"/>
        <dbReference type="ChEBI" id="CHEBI:15377"/>
        <dbReference type="ChEBI" id="CHEBI:15378"/>
        <dbReference type="ChEBI" id="CHEBI:28938"/>
        <dbReference type="ChEBI" id="CHEBI:58453"/>
        <dbReference type="ChEBI" id="CHEBI:58614"/>
        <dbReference type="EC" id="3.5.4.26"/>
    </reaction>
</comment>
<feature type="binding site" evidence="15">
    <location>
        <position position="155"/>
    </location>
    <ligand>
        <name>NADP(+)</name>
        <dbReference type="ChEBI" id="CHEBI:58349"/>
    </ligand>
</feature>
<dbReference type="NCBIfam" id="TIGR00227">
    <property type="entry name" value="ribD_Cterm"/>
    <property type="match status" value="1"/>
</dbReference>
<evidence type="ECO:0000256" key="13">
    <source>
        <dbReference type="PIRNR" id="PIRNR006769"/>
    </source>
</evidence>